<evidence type="ECO:0000313" key="2">
    <source>
        <dbReference type="Proteomes" id="UP000310719"/>
    </source>
</evidence>
<dbReference type="AlphaFoldDB" id="A0A4U9HFP0"/>
<dbReference type="EMBL" id="LR590464">
    <property type="protein sequence ID" value="VTP62554.1"/>
    <property type="molecule type" value="Genomic_DNA"/>
</dbReference>
<dbReference type="Proteomes" id="UP000310719">
    <property type="component" value="Chromosome"/>
</dbReference>
<sequence>MPRITCQDDTLATLLAAWRSAEIYSQMFSHVAAAVTDVLWRDHYGANSLPADTLQKHQQRLLHYTDTLNRWLADPPASGPLFLPLLLSPERLERFARSLSGVAVTKA</sequence>
<evidence type="ECO:0000313" key="1">
    <source>
        <dbReference type="EMBL" id="VTP62554.1"/>
    </source>
</evidence>
<gene>
    <name evidence="1" type="ORF">NCTC13032_00409</name>
</gene>
<organism evidence="1 2">
    <name type="scientific">Leclercia adecarboxylata</name>
    <dbReference type="NCBI Taxonomy" id="83655"/>
    <lineage>
        <taxon>Bacteria</taxon>
        <taxon>Pseudomonadati</taxon>
        <taxon>Pseudomonadota</taxon>
        <taxon>Gammaproteobacteria</taxon>
        <taxon>Enterobacterales</taxon>
        <taxon>Enterobacteriaceae</taxon>
        <taxon>Leclercia</taxon>
    </lineage>
</organism>
<reference evidence="1 2" key="1">
    <citation type="submission" date="2019-05" db="EMBL/GenBank/DDBJ databases">
        <authorList>
            <consortium name="Pathogen Informatics"/>
        </authorList>
    </citation>
    <scope>NUCLEOTIDE SEQUENCE [LARGE SCALE GENOMIC DNA]</scope>
    <source>
        <strain evidence="1 2">NCTC13032</strain>
    </source>
</reference>
<proteinExistence type="predicted"/>
<protein>
    <submittedName>
        <fullName evidence="1">Uncharacterized protein</fullName>
    </submittedName>
</protein>
<name>A0A4U9HFP0_9ENTR</name>
<accession>A0A4U9HFP0</accession>